<protein>
    <submittedName>
        <fullName evidence="1">Uncharacterized protein</fullName>
    </submittedName>
</protein>
<dbReference type="Proteomes" id="UP000317209">
    <property type="component" value="Unassembled WGS sequence"/>
</dbReference>
<keyword evidence="2" id="KW-1185">Reference proteome</keyword>
<organism evidence="1 2">
    <name type="scientific">Microbacterium saperdae</name>
    <dbReference type="NCBI Taxonomy" id="69368"/>
    <lineage>
        <taxon>Bacteria</taxon>
        <taxon>Bacillati</taxon>
        <taxon>Actinomycetota</taxon>
        <taxon>Actinomycetes</taxon>
        <taxon>Micrococcales</taxon>
        <taxon>Microbacteriaceae</taxon>
        <taxon>Microbacterium</taxon>
    </lineage>
</organism>
<dbReference type="EMBL" id="VFOX01000001">
    <property type="protein sequence ID" value="TQL86319.1"/>
    <property type="molecule type" value="Genomic_DNA"/>
</dbReference>
<dbReference type="AlphaFoldDB" id="A0A543BNA6"/>
<comment type="caution">
    <text evidence="1">The sequence shown here is derived from an EMBL/GenBank/DDBJ whole genome shotgun (WGS) entry which is preliminary data.</text>
</comment>
<proteinExistence type="predicted"/>
<evidence type="ECO:0000313" key="2">
    <source>
        <dbReference type="Proteomes" id="UP000317209"/>
    </source>
</evidence>
<sequence length="36" mass="3818">MITQLNAQATDLAAHAFFAPRLAHSVATGIRPRAIS</sequence>
<name>A0A543BNA6_9MICO</name>
<reference evidence="1 2" key="1">
    <citation type="submission" date="2019-06" db="EMBL/GenBank/DDBJ databases">
        <title>Sequencing the genomes of 1000 actinobacteria strains.</title>
        <authorList>
            <person name="Klenk H.-P."/>
        </authorList>
    </citation>
    <scope>NUCLEOTIDE SEQUENCE [LARGE SCALE GENOMIC DNA]</scope>
    <source>
        <strain evidence="1 2">DSM 20169</strain>
    </source>
</reference>
<accession>A0A543BNA6</accession>
<evidence type="ECO:0000313" key="1">
    <source>
        <dbReference type="EMBL" id="TQL86319.1"/>
    </source>
</evidence>
<gene>
    <name evidence="1" type="ORF">FB560_1973</name>
</gene>